<organism evidence="1 2">
    <name type="scientific">candidate division CSSED10-310 bacterium</name>
    <dbReference type="NCBI Taxonomy" id="2855610"/>
    <lineage>
        <taxon>Bacteria</taxon>
        <taxon>Bacteria division CSSED10-310</taxon>
    </lineage>
</organism>
<reference evidence="1 2" key="1">
    <citation type="submission" date="2024-09" db="EMBL/GenBank/DDBJ databases">
        <title>Laminarin stimulates single cell rates of sulfate reduction while oxygen inhibits transcriptomic activity in coastal marine sediment.</title>
        <authorList>
            <person name="Lindsay M."/>
            <person name="Orcutt B."/>
            <person name="Emerson D."/>
            <person name="Stepanauskas R."/>
            <person name="D'Angelo T."/>
        </authorList>
    </citation>
    <scope>NUCLEOTIDE SEQUENCE [LARGE SCALE GENOMIC DNA]</scope>
    <source>
        <strain evidence="1">SAG AM-311-K15</strain>
    </source>
</reference>
<evidence type="ECO:0000313" key="1">
    <source>
        <dbReference type="EMBL" id="MFC1850645.1"/>
    </source>
</evidence>
<evidence type="ECO:0000313" key="2">
    <source>
        <dbReference type="Proteomes" id="UP001594351"/>
    </source>
</evidence>
<comment type="caution">
    <text evidence="1">The sequence shown here is derived from an EMBL/GenBank/DDBJ whole genome shotgun (WGS) entry which is preliminary data.</text>
</comment>
<keyword evidence="2" id="KW-1185">Reference proteome</keyword>
<proteinExistence type="predicted"/>
<gene>
    <name evidence="1" type="ORF">ACFL27_10675</name>
</gene>
<name>A0ABV6YWQ8_UNCC1</name>
<dbReference type="Proteomes" id="UP001594351">
    <property type="component" value="Unassembled WGS sequence"/>
</dbReference>
<sequence length="132" mass="14947">MNDVFTIAKVLLDNAVQNYGQEVDIIAYSGSYARGDAVAAHAEAMLLQHDVTATLYQTTAGVGHSDFNLYSELATMFREFNFPDLMKITSSSLEDLAEQARLFDERFRWFLSEHLVDLCEIKTLDELRAVFL</sequence>
<dbReference type="EMBL" id="JBHPBY010000113">
    <property type="protein sequence ID" value="MFC1850645.1"/>
    <property type="molecule type" value="Genomic_DNA"/>
</dbReference>
<protein>
    <submittedName>
        <fullName evidence="1">Uncharacterized protein</fullName>
    </submittedName>
</protein>
<accession>A0ABV6YWQ8</accession>